<evidence type="ECO:0008006" key="5">
    <source>
        <dbReference type="Google" id="ProtNLM"/>
    </source>
</evidence>
<sequence length="184" mass="20305">MTATIFLVQTLFGFYILAVVLRFLLQGVRADFYNPLVQFLVRITNPPLLPLRRIVPGYRGLDLASVLLALVLQTVEVLLVTALLDQRVSIGGLLLLAVAELLKLLINIFLWGVIIQALLSWFNPDPRHPAARVLAQLTAPVLRPAQRLLPPISGVDLSPMLVVVALIFVSLLLQDFLGMLTGLR</sequence>
<gene>
    <name evidence="3" type="ORF">BN874_410007</name>
</gene>
<feature type="transmembrane region" description="Helical" evidence="2">
    <location>
        <begin position="157"/>
        <end position="177"/>
    </location>
</feature>
<dbReference type="InterPro" id="IPR003425">
    <property type="entry name" value="CCB3/YggT"/>
</dbReference>
<dbReference type="PANTHER" id="PTHR33219:SF14">
    <property type="entry name" value="PROTEIN COFACTOR ASSEMBLY OF COMPLEX C SUBUNIT B CCB3, CHLOROPLASTIC-RELATED"/>
    <property type="match status" value="1"/>
</dbReference>
<evidence type="ECO:0000313" key="4">
    <source>
        <dbReference type="Proteomes" id="UP000019184"/>
    </source>
</evidence>
<protein>
    <recommendedName>
        <fullName evidence="5">YggT family protein</fullName>
    </recommendedName>
</protein>
<accession>A0A7U7GDL1</accession>
<keyword evidence="2" id="KW-0812">Transmembrane</keyword>
<dbReference type="PANTHER" id="PTHR33219">
    <property type="entry name" value="YLMG HOMOLOG PROTEIN 2, CHLOROPLASTIC"/>
    <property type="match status" value="1"/>
</dbReference>
<evidence type="ECO:0000313" key="3">
    <source>
        <dbReference type="EMBL" id="CDH46284.1"/>
    </source>
</evidence>
<dbReference type="EMBL" id="CBTK010000256">
    <property type="protein sequence ID" value="CDH46284.1"/>
    <property type="molecule type" value="Genomic_DNA"/>
</dbReference>
<keyword evidence="2" id="KW-0472">Membrane</keyword>
<dbReference type="RefSeq" id="WP_230314453.1">
    <property type="nucleotide sequence ID" value="NZ_CBTK010000256.1"/>
</dbReference>
<comment type="similarity">
    <text evidence="1">Belongs to the YggT family.</text>
</comment>
<proteinExistence type="inferred from homology"/>
<evidence type="ECO:0000256" key="2">
    <source>
        <dbReference type="SAM" id="Phobius"/>
    </source>
</evidence>
<organism evidence="3 4">
    <name type="scientific">Candidatus Contendobacter odensis Run_B_J11</name>
    <dbReference type="NCBI Taxonomy" id="1400861"/>
    <lineage>
        <taxon>Bacteria</taxon>
        <taxon>Pseudomonadati</taxon>
        <taxon>Pseudomonadota</taxon>
        <taxon>Gammaproteobacteria</taxon>
        <taxon>Candidatus Competibacteraceae</taxon>
        <taxon>Candidatus Contendibacter</taxon>
    </lineage>
</organism>
<dbReference type="Pfam" id="PF02325">
    <property type="entry name" value="CCB3_YggT"/>
    <property type="match status" value="2"/>
</dbReference>
<feature type="transmembrane region" description="Helical" evidence="2">
    <location>
        <begin position="6"/>
        <end position="25"/>
    </location>
</feature>
<reference evidence="3 4" key="1">
    <citation type="journal article" date="2014" name="ISME J.">
        <title>Candidatus Competibacter-lineage genomes retrieved from metagenomes reveal functional metabolic diversity.</title>
        <authorList>
            <person name="McIlroy S.J."/>
            <person name="Albertsen M."/>
            <person name="Andresen E.K."/>
            <person name="Saunders A.M."/>
            <person name="Kristiansen R."/>
            <person name="Stokholm-Bjerregaard M."/>
            <person name="Nielsen K.L."/>
            <person name="Nielsen P.H."/>
        </authorList>
    </citation>
    <scope>NUCLEOTIDE SEQUENCE [LARGE SCALE GENOMIC DNA]</scope>
    <source>
        <strain evidence="3 4">Run_B_J11</strain>
    </source>
</reference>
<keyword evidence="2" id="KW-1133">Transmembrane helix</keyword>
<feature type="transmembrane region" description="Helical" evidence="2">
    <location>
        <begin position="63"/>
        <end position="84"/>
    </location>
</feature>
<comment type="caution">
    <text evidence="3">The sequence shown here is derived from an EMBL/GenBank/DDBJ whole genome shotgun (WGS) entry which is preliminary data.</text>
</comment>
<dbReference type="GO" id="GO:0016020">
    <property type="term" value="C:membrane"/>
    <property type="evidence" value="ECO:0007669"/>
    <property type="project" value="InterPro"/>
</dbReference>
<dbReference type="AlphaFoldDB" id="A0A7U7GDL1"/>
<keyword evidence="4" id="KW-1185">Reference proteome</keyword>
<dbReference type="Proteomes" id="UP000019184">
    <property type="component" value="Unassembled WGS sequence"/>
</dbReference>
<name>A0A7U7GDL1_9GAMM</name>
<evidence type="ECO:0000256" key="1">
    <source>
        <dbReference type="ARBA" id="ARBA00010894"/>
    </source>
</evidence>
<feature type="transmembrane region" description="Helical" evidence="2">
    <location>
        <begin position="93"/>
        <end position="119"/>
    </location>
</feature>